<reference evidence="2" key="1">
    <citation type="journal article" date="2019" name="Int. J. Syst. Evol. Microbiol.">
        <title>The Global Catalogue of Microorganisms (GCM) 10K type strain sequencing project: providing services to taxonomists for standard genome sequencing and annotation.</title>
        <authorList>
            <consortium name="The Broad Institute Genomics Platform"/>
            <consortium name="The Broad Institute Genome Sequencing Center for Infectious Disease"/>
            <person name="Wu L."/>
            <person name="Ma J."/>
        </authorList>
    </citation>
    <scope>NUCLEOTIDE SEQUENCE [LARGE SCALE GENOMIC DNA]</scope>
    <source>
        <strain evidence="2">JCM 14046</strain>
    </source>
</reference>
<sequence>MHFHVREQVVGESSHELGGARAFDYPSRRPAFDCVDDAQRAVGSAAHAHWGAAAELHVEFALAQALRDANVDGHEGALTGWWESDSEGAVWALDACDCADGALAQLFSTGRN</sequence>
<organism evidence="1 2">
    <name type="scientific">Nocardioides lentus</name>
    <dbReference type="NCBI Taxonomy" id="338077"/>
    <lineage>
        <taxon>Bacteria</taxon>
        <taxon>Bacillati</taxon>
        <taxon>Actinomycetota</taxon>
        <taxon>Actinomycetes</taxon>
        <taxon>Propionibacteriales</taxon>
        <taxon>Nocardioidaceae</taxon>
        <taxon>Nocardioides</taxon>
    </lineage>
</organism>
<evidence type="ECO:0000313" key="2">
    <source>
        <dbReference type="Proteomes" id="UP001501612"/>
    </source>
</evidence>
<keyword evidence="2" id="KW-1185">Reference proteome</keyword>
<name>A0ABP5AJ43_9ACTN</name>
<evidence type="ECO:0000313" key="1">
    <source>
        <dbReference type="EMBL" id="GAA1913146.1"/>
    </source>
</evidence>
<comment type="caution">
    <text evidence="1">The sequence shown here is derived from an EMBL/GenBank/DDBJ whole genome shotgun (WGS) entry which is preliminary data.</text>
</comment>
<protein>
    <submittedName>
        <fullName evidence="1">Uncharacterized protein</fullName>
    </submittedName>
</protein>
<dbReference type="EMBL" id="BAAAMY010000003">
    <property type="protein sequence ID" value="GAA1913146.1"/>
    <property type="molecule type" value="Genomic_DNA"/>
</dbReference>
<gene>
    <name evidence="1" type="ORF">GCM10009737_13210</name>
</gene>
<accession>A0ABP5AJ43</accession>
<dbReference type="Proteomes" id="UP001501612">
    <property type="component" value="Unassembled WGS sequence"/>
</dbReference>
<proteinExistence type="predicted"/>